<keyword evidence="2" id="KW-1185">Reference proteome</keyword>
<dbReference type="Gene3D" id="3.30.1150.10">
    <property type="match status" value="1"/>
</dbReference>
<proteinExistence type="predicted"/>
<reference evidence="2" key="1">
    <citation type="journal article" date="2022" name="Int. J. Syst. Evol. Microbiol.">
        <title>Anaeromyxobacter oryzae sp. nov., Anaeromyxobacter diazotrophicus sp. nov. and Anaeromyxobacter paludicola sp. nov., isolated from paddy soils.</title>
        <authorList>
            <person name="Itoh H."/>
            <person name="Xu Z."/>
            <person name="Mise K."/>
            <person name="Masuda Y."/>
            <person name="Ushijima N."/>
            <person name="Hayakawa C."/>
            <person name="Shiratori Y."/>
            <person name="Senoo K."/>
        </authorList>
    </citation>
    <scope>NUCLEOTIDE SEQUENCE [LARGE SCALE GENOMIC DNA]</scope>
    <source>
        <strain evidence="2">Red232</strain>
    </source>
</reference>
<dbReference type="PROSITE" id="PS51257">
    <property type="entry name" value="PROKAR_LIPOPROTEIN"/>
    <property type="match status" value="1"/>
</dbReference>
<evidence type="ECO:0000313" key="2">
    <source>
        <dbReference type="Proteomes" id="UP001162891"/>
    </source>
</evidence>
<dbReference type="SUPFAM" id="SSF74653">
    <property type="entry name" value="TolA/TonB C-terminal domain"/>
    <property type="match status" value="1"/>
</dbReference>
<dbReference type="EMBL" id="AP025591">
    <property type="protein sequence ID" value="BDG03770.1"/>
    <property type="molecule type" value="Genomic_DNA"/>
</dbReference>
<dbReference type="Proteomes" id="UP001162891">
    <property type="component" value="Chromosome"/>
</dbReference>
<gene>
    <name evidence="1" type="ORF">AMOR_27660</name>
</gene>
<dbReference type="RefSeq" id="WP_248362102.1">
    <property type="nucleotide sequence ID" value="NZ_AP025591.1"/>
</dbReference>
<name>A0ABN6MS21_9BACT</name>
<accession>A0ABN6MS21</accession>
<sequence length="294" mass="30934">MTRAAPLLGAVLLLACRSAPRPMYGPAELAACKGAKAEARAGLPKYQACSADLDCVPWSTLLLGCDGVVARGAAPEGVEQALWNACSGVPARALSCPGKIPACLEGRCGYRQPSRVGCEDAIRAYRTRLDAGPNACETDGQCAKVVLRDGTEVAATTTLVAALAREAYVHDDACSPQEAAFMAAGPSPRCVDHACRLTTATPVTECTKPRVADRGCVGRALDADLLRPFAPTTFQVKFAVRRDGRPAAFGFSRPLPDDLEVAVANAVLSCRWEPGTCRGEPVSIWVVLPIRIGR</sequence>
<evidence type="ECO:0000313" key="1">
    <source>
        <dbReference type="EMBL" id="BDG03770.1"/>
    </source>
</evidence>
<evidence type="ECO:0008006" key="3">
    <source>
        <dbReference type="Google" id="ProtNLM"/>
    </source>
</evidence>
<protein>
    <recommendedName>
        <fullName evidence="3">TonB C-terminal domain-containing protein</fullName>
    </recommendedName>
</protein>
<organism evidence="1 2">
    <name type="scientific">Anaeromyxobacter oryzae</name>
    <dbReference type="NCBI Taxonomy" id="2918170"/>
    <lineage>
        <taxon>Bacteria</taxon>
        <taxon>Pseudomonadati</taxon>
        <taxon>Myxococcota</taxon>
        <taxon>Myxococcia</taxon>
        <taxon>Myxococcales</taxon>
        <taxon>Cystobacterineae</taxon>
        <taxon>Anaeromyxobacteraceae</taxon>
        <taxon>Anaeromyxobacter</taxon>
    </lineage>
</organism>